<dbReference type="Proteomes" id="UP000499080">
    <property type="component" value="Unassembled WGS sequence"/>
</dbReference>
<accession>A0A4Y2J8C7</accession>
<proteinExistence type="predicted"/>
<evidence type="ECO:0000313" key="1">
    <source>
        <dbReference type="EMBL" id="GBM85548.1"/>
    </source>
</evidence>
<evidence type="ECO:0008006" key="3">
    <source>
        <dbReference type="Google" id="ProtNLM"/>
    </source>
</evidence>
<dbReference type="PANTHER" id="PTHR45913">
    <property type="entry name" value="EPM2A-INTERACTING PROTEIN 1"/>
    <property type="match status" value="1"/>
</dbReference>
<name>A0A4Y2J8C7_ARAVE</name>
<comment type="caution">
    <text evidence="1">The sequence shown here is derived from an EMBL/GenBank/DDBJ whole genome shotgun (WGS) entry which is preliminary data.</text>
</comment>
<keyword evidence="2" id="KW-1185">Reference proteome</keyword>
<evidence type="ECO:0000313" key="2">
    <source>
        <dbReference type="Proteomes" id="UP000499080"/>
    </source>
</evidence>
<dbReference type="PANTHER" id="PTHR45913:SF19">
    <property type="entry name" value="LOW QUALITY PROTEIN: ZINC FINGER BED DOMAIN-CONTAINING PROTEIN 5-LIKE"/>
    <property type="match status" value="1"/>
</dbReference>
<gene>
    <name evidence="1" type="ORF">AVEN_199746_1</name>
</gene>
<reference evidence="1 2" key="1">
    <citation type="journal article" date="2019" name="Sci. Rep.">
        <title>Orb-weaving spider Araneus ventricosus genome elucidates the spidroin gene catalogue.</title>
        <authorList>
            <person name="Kono N."/>
            <person name="Nakamura H."/>
            <person name="Ohtoshi R."/>
            <person name="Moran D.A.P."/>
            <person name="Shinohara A."/>
            <person name="Yoshida Y."/>
            <person name="Fujiwara M."/>
            <person name="Mori M."/>
            <person name="Tomita M."/>
            <person name="Arakawa K."/>
        </authorList>
    </citation>
    <scope>NUCLEOTIDE SEQUENCE [LARGE SCALE GENOMIC DNA]</scope>
</reference>
<dbReference type="AlphaFoldDB" id="A0A4Y2J8C7"/>
<dbReference type="EMBL" id="BGPR01003243">
    <property type="protein sequence ID" value="GBM85548.1"/>
    <property type="molecule type" value="Genomic_DNA"/>
</dbReference>
<dbReference type="OrthoDB" id="6471472at2759"/>
<protein>
    <recommendedName>
        <fullName evidence="3">Reverse transcriptase domain-containing protein</fullName>
    </recommendedName>
</protein>
<organism evidence="1 2">
    <name type="scientific">Araneus ventricosus</name>
    <name type="common">Orbweaver spider</name>
    <name type="synonym">Epeira ventricosa</name>
    <dbReference type="NCBI Taxonomy" id="182803"/>
    <lineage>
        <taxon>Eukaryota</taxon>
        <taxon>Metazoa</taxon>
        <taxon>Ecdysozoa</taxon>
        <taxon>Arthropoda</taxon>
        <taxon>Chelicerata</taxon>
        <taxon>Arachnida</taxon>
        <taxon>Araneae</taxon>
        <taxon>Araneomorphae</taxon>
        <taxon>Entelegynae</taxon>
        <taxon>Araneoidea</taxon>
        <taxon>Araneidae</taxon>
        <taxon>Araneus</taxon>
    </lineage>
</organism>
<sequence length="348" mass="40054">MLFCQLFPTKATGEEIFKCIDNCIKQNKVNWSKCVGLTTDCARAVSGIHTGLVNQSEFFGSKVNWLVGSLVQYTHCSIYRDALAIKGLDKCLTKTLEDAVKIGNFIKKGAFKTLKKKPKKFAKKFSFWNEDLRISRNKVNRLFKTYIKHKTEGSILETIQSSGNAYRKERAIYKKLLLSTKRKAWESFCLNHNERFGFLFNLVFNRGSRENFIGVNPNNDPNNTIEDKINYLMDNFFPNPSSEDNLDYTPIIGHVEPMVLEDIEMVINALKGGKAPGLDRIDFRMWRAVFIHDKEFILDLINICFKFNYFPEHLRNAKVFFLLKDGKDPGSLYIIPACLSSPNFGQDY</sequence>